<evidence type="ECO:0000313" key="3">
    <source>
        <dbReference type="EMBL" id="OJG12275.1"/>
    </source>
</evidence>
<proteinExistence type="predicted"/>
<protein>
    <submittedName>
        <fullName evidence="3">Heavy metal transport/detoxification protein</fullName>
    </submittedName>
</protein>
<sequence>MQKIILQLEELVCPSCLQKIEAAVGRIEGVLQFKVLFNASKVKAEIDPSKTSAEEIGSAIESIGFNVLSQKIK</sequence>
<dbReference type="InterPro" id="IPR006121">
    <property type="entry name" value="HMA_dom"/>
</dbReference>
<dbReference type="PROSITE" id="PS01047">
    <property type="entry name" value="HMA_1"/>
    <property type="match status" value="1"/>
</dbReference>
<dbReference type="InterPro" id="IPR017969">
    <property type="entry name" value="Heavy-metal-associated_CS"/>
</dbReference>
<dbReference type="AlphaFoldDB" id="A0A1L8QXR6"/>
<evidence type="ECO:0000259" key="2">
    <source>
        <dbReference type="PROSITE" id="PS50846"/>
    </source>
</evidence>
<gene>
    <name evidence="3" type="ORF">RU93_GL000205</name>
</gene>
<evidence type="ECO:0000313" key="4">
    <source>
        <dbReference type="Proteomes" id="UP000182149"/>
    </source>
</evidence>
<keyword evidence="4" id="KW-1185">Reference proteome</keyword>
<name>A0A1L8QXR6_9ENTE</name>
<reference evidence="3 4" key="1">
    <citation type="submission" date="2014-12" db="EMBL/GenBank/DDBJ databases">
        <title>Draft genome sequences of 29 type strains of Enterococci.</title>
        <authorList>
            <person name="Zhong Z."/>
            <person name="Sun Z."/>
            <person name="Liu W."/>
            <person name="Zhang W."/>
            <person name="Zhang H."/>
        </authorList>
    </citation>
    <scope>NUCLEOTIDE SEQUENCE [LARGE SCALE GENOMIC DNA]</scope>
    <source>
        <strain evidence="3 4">DSM 17690</strain>
    </source>
</reference>
<keyword evidence="1" id="KW-0479">Metal-binding</keyword>
<dbReference type="Proteomes" id="UP000182149">
    <property type="component" value="Unassembled WGS sequence"/>
</dbReference>
<dbReference type="EMBL" id="JXKD01000001">
    <property type="protein sequence ID" value="OJG12275.1"/>
    <property type="molecule type" value="Genomic_DNA"/>
</dbReference>
<dbReference type="CDD" id="cd00371">
    <property type="entry name" value="HMA"/>
    <property type="match status" value="1"/>
</dbReference>
<dbReference type="FunFam" id="3.30.70.100:FF:000001">
    <property type="entry name" value="ATPase copper transporting beta"/>
    <property type="match status" value="1"/>
</dbReference>
<dbReference type="Pfam" id="PF00403">
    <property type="entry name" value="HMA"/>
    <property type="match status" value="1"/>
</dbReference>
<evidence type="ECO:0000256" key="1">
    <source>
        <dbReference type="ARBA" id="ARBA00022723"/>
    </source>
</evidence>
<dbReference type="SUPFAM" id="SSF55008">
    <property type="entry name" value="HMA, heavy metal-associated domain"/>
    <property type="match status" value="1"/>
</dbReference>
<dbReference type="InterPro" id="IPR036163">
    <property type="entry name" value="HMA_dom_sf"/>
</dbReference>
<dbReference type="RefSeq" id="WP_071873758.1">
    <property type="nucleotide sequence ID" value="NZ_JBHSHF010000002.1"/>
</dbReference>
<accession>A0A1L8QXR6</accession>
<feature type="domain" description="HMA" evidence="2">
    <location>
        <begin position="2"/>
        <end position="68"/>
    </location>
</feature>
<dbReference type="PROSITE" id="PS50846">
    <property type="entry name" value="HMA_2"/>
    <property type="match status" value="1"/>
</dbReference>
<dbReference type="OrthoDB" id="2721717at2"/>
<organism evidence="3 4">
    <name type="scientific">Enterococcus aquimarinus</name>
    <dbReference type="NCBI Taxonomy" id="328396"/>
    <lineage>
        <taxon>Bacteria</taxon>
        <taxon>Bacillati</taxon>
        <taxon>Bacillota</taxon>
        <taxon>Bacilli</taxon>
        <taxon>Lactobacillales</taxon>
        <taxon>Enterococcaceae</taxon>
        <taxon>Enterococcus</taxon>
    </lineage>
</organism>
<dbReference type="GO" id="GO:0046872">
    <property type="term" value="F:metal ion binding"/>
    <property type="evidence" value="ECO:0007669"/>
    <property type="project" value="UniProtKB-KW"/>
</dbReference>
<dbReference type="Gene3D" id="3.30.70.100">
    <property type="match status" value="1"/>
</dbReference>
<comment type="caution">
    <text evidence="3">The sequence shown here is derived from an EMBL/GenBank/DDBJ whole genome shotgun (WGS) entry which is preliminary data.</text>
</comment>
<dbReference type="STRING" id="328396.RU93_GL000205"/>